<dbReference type="RefSeq" id="WP_180141482.1">
    <property type="nucleotide sequence ID" value="NZ_CAADHO010000005.1"/>
</dbReference>
<evidence type="ECO:0000313" key="2">
    <source>
        <dbReference type="Proteomes" id="UP000507962"/>
    </source>
</evidence>
<organism evidence="1 2">
    <name type="scientific">Desulfoluna butyratoxydans</name>
    <dbReference type="NCBI Taxonomy" id="231438"/>
    <lineage>
        <taxon>Bacteria</taxon>
        <taxon>Pseudomonadati</taxon>
        <taxon>Thermodesulfobacteriota</taxon>
        <taxon>Desulfobacteria</taxon>
        <taxon>Desulfobacterales</taxon>
        <taxon>Desulfolunaceae</taxon>
        <taxon>Desulfoluna</taxon>
    </lineage>
</organism>
<accession>A0A4U8YMD1</accession>
<evidence type="ECO:0000313" key="1">
    <source>
        <dbReference type="EMBL" id="VFQ45195.1"/>
    </source>
</evidence>
<protein>
    <submittedName>
        <fullName evidence="1">Uncharacterized protein</fullName>
    </submittedName>
</protein>
<proteinExistence type="predicted"/>
<reference evidence="1 2" key="1">
    <citation type="submission" date="2019-03" db="EMBL/GenBank/DDBJ databases">
        <authorList>
            <person name="Nijsse B."/>
        </authorList>
    </citation>
    <scope>NUCLEOTIDE SEQUENCE [LARGE SCALE GENOMIC DNA]</scope>
    <source>
        <strain evidence="1">Desulfoluna butyratoxydans MSL71</strain>
    </source>
</reference>
<sequence>METRNIGIQITMTGPTDSQKNYTVSLQEGATFTIRNDEPYSGGAWGGEVGTITMTSRGAPLNSFNGIRISPSEIFYNAALPKGSDESKIGLNIGVDVDKSKNFLILKVSGGQENTELAVYSNYGSGQTHITGYIVLPLTQNVDAHSVTREDILQASR</sequence>
<dbReference type="EMBL" id="CAADHO010000005">
    <property type="protein sequence ID" value="VFQ45195.1"/>
    <property type="molecule type" value="Genomic_DNA"/>
</dbReference>
<dbReference type="AlphaFoldDB" id="A0A4U8YMD1"/>
<gene>
    <name evidence="1" type="ORF">MSL71_28520</name>
</gene>
<keyword evidence="2" id="KW-1185">Reference proteome</keyword>
<dbReference type="Proteomes" id="UP000507962">
    <property type="component" value="Unassembled WGS sequence"/>
</dbReference>
<name>A0A4U8YMD1_9BACT</name>